<dbReference type="KEGG" id="erwi:GN242_08230"/>
<gene>
    <name evidence="1" type="ORF">GN242_08230</name>
</gene>
<evidence type="ECO:0000313" key="1">
    <source>
        <dbReference type="EMBL" id="QGU87197.1"/>
    </source>
</evidence>
<name>A0A6I6EBP0_9GAMM</name>
<reference evidence="1 2" key="1">
    <citation type="submission" date="2019-12" db="EMBL/GenBank/DDBJ databases">
        <title>Erwinia sp. nov., isolated from droppings of birds in the Qinghai-Tiebt plateau of China.</title>
        <authorList>
            <person name="Ge Y."/>
        </authorList>
    </citation>
    <scope>NUCLEOTIDE SEQUENCE [LARGE SCALE GENOMIC DNA]</scope>
    <source>
        <strain evidence="1 2">J780</strain>
    </source>
</reference>
<dbReference type="InterPro" id="IPR017483">
    <property type="entry name" value="CHP03034"/>
</dbReference>
<dbReference type="AlphaFoldDB" id="A0A6I6EBP0"/>
<dbReference type="Pfam" id="PF11692">
    <property type="entry name" value="DUF3289"/>
    <property type="match status" value="1"/>
</dbReference>
<evidence type="ECO:0000313" key="2">
    <source>
        <dbReference type="Proteomes" id="UP000424752"/>
    </source>
</evidence>
<proteinExistence type="predicted"/>
<sequence>MRIQGRSRLYYALIYSPTGWRGKAKRSCAVSEQSFDPNSLFKQPAISLPCRLFETINRMDEYSAEDMRYGDLSEFRLKNDFKLRDVSARVNPYTGERITASRYNLFNHRPSQPLSVKESADILFDEFRELSRVFSFVGPYRDLIEKLITHMQTGNGKVFRSHLLDSAYKNQIVNDSSRESSLLKIKKSFSDFINWDLGRYDSKNKSKISINILDSVIPKFNKWVDRINSLTISVHDVWATHITLKSLVIEGDNYSATIHYRAQDHFGLDSKDVLNPVYRQFRIFRIWFLLQHYEKYSYKPFITEMNASISLKGSRYDQFK</sequence>
<dbReference type="EMBL" id="CP046509">
    <property type="protein sequence ID" value="QGU87197.1"/>
    <property type="molecule type" value="Genomic_DNA"/>
</dbReference>
<accession>A0A6I6EBP0</accession>
<protein>
    <submittedName>
        <fullName evidence="1">DUF3289 family protein</fullName>
    </submittedName>
</protein>
<dbReference type="NCBIfam" id="TIGR03034">
    <property type="entry name" value="YPO3983 family protein"/>
    <property type="match status" value="1"/>
</dbReference>
<organism evidence="1 2">
    <name type="scientific">Erwinia sorbitola</name>
    <dbReference type="NCBI Taxonomy" id="2681984"/>
    <lineage>
        <taxon>Bacteria</taxon>
        <taxon>Pseudomonadati</taxon>
        <taxon>Pseudomonadota</taxon>
        <taxon>Gammaproteobacteria</taxon>
        <taxon>Enterobacterales</taxon>
        <taxon>Erwiniaceae</taxon>
        <taxon>Erwinia</taxon>
    </lineage>
</organism>
<dbReference type="Proteomes" id="UP000424752">
    <property type="component" value="Chromosome"/>
</dbReference>